<dbReference type="Pfam" id="PF23469">
    <property type="entry name" value="KH_12"/>
    <property type="match status" value="1"/>
</dbReference>
<evidence type="ECO:0000256" key="3">
    <source>
        <dbReference type="ARBA" id="ARBA00030267"/>
    </source>
</evidence>
<dbReference type="CDD" id="cd22385">
    <property type="entry name" value="KH-I_KHDC4_rpt1"/>
    <property type="match status" value="1"/>
</dbReference>
<feature type="domain" description="ATP-dependent RNA helicase PRP5/DDX46/KHDC4 KH" evidence="7">
    <location>
        <begin position="136"/>
        <end position="216"/>
    </location>
</feature>
<dbReference type="CDD" id="cd22386">
    <property type="entry name" value="KH-I_KHDC4_rpt2"/>
    <property type="match status" value="1"/>
</dbReference>
<dbReference type="PANTHER" id="PTHR15744:SF0">
    <property type="entry name" value="KH HOMOLOGY DOMAIN-CONTAINING PROTEIN 4"/>
    <property type="match status" value="1"/>
</dbReference>
<name>A0ABP0F203_CLALP</name>
<dbReference type="InterPro" id="IPR036612">
    <property type="entry name" value="KH_dom_type_1_sf"/>
</dbReference>
<feature type="region of interest" description="Disordered" evidence="5">
    <location>
        <begin position="431"/>
        <end position="538"/>
    </location>
</feature>
<evidence type="ECO:0000256" key="5">
    <source>
        <dbReference type="SAM" id="MobiDB-lite"/>
    </source>
</evidence>
<dbReference type="InterPro" id="IPR056149">
    <property type="entry name" value="PRP5/DDX46/KHDC4_KH"/>
</dbReference>
<comment type="function">
    <text evidence="4">RNA-binding protein involved in pre-mRNA splicing. Interacts with the PRP19C/Prp19 complex/NTC/Nineteen complex which is part of the spliceosome. Involved in regulating splice site selection. Binds preferentially RNA with A/C rich sequences and poly-C stretches.</text>
</comment>
<reference evidence="8 9" key="1">
    <citation type="submission" date="2024-02" db="EMBL/GenBank/DDBJ databases">
        <authorList>
            <person name="Daric V."/>
            <person name="Darras S."/>
        </authorList>
    </citation>
    <scope>NUCLEOTIDE SEQUENCE [LARGE SCALE GENOMIC DNA]</scope>
</reference>
<accession>A0ABP0F203</accession>
<evidence type="ECO:0000256" key="2">
    <source>
        <dbReference type="ARBA" id="ARBA00017795"/>
    </source>
</evidence>
<evidence type="ECO:0000256" key="4">
    <source>
        <dbReference type="ARBA" id="ARBA00045732"/>
    </source>
</evidence>
<comment type="caution">
    <text evidence="8">The sequence shown here is derived from an EMBL/GenBank/DDBJ whole genome shotgun (WGS) entry which is preliminary data.</text>
</comment>
<evidence type="ECO:0000256" key="1">
    <source>
        <dbReference type="ARBA" id="ARBA00006093"/>
    </source>
</evidence>
<feature type="compositionally biased region" description="Low complexity" evidence="5">
    <location>
        <begin position="42"/>
        <end position="63"/>
    </location>
</feature>
<dbReference type="SUPFAM" id="SSF54791">
    <property type="entry name" value="Eukaryotic type KH-domain (KH-domain type I)"/>
    <property type="match status" value="1"/>
</dbReference>
<feature type="compositionally biased region" description="Basic and acidic residues" evidence="5">
    <location>
        <begin position="495"/>
        <end position="511"/>
    </location>
</feature>
<organism evidence="8 9">
    <name type="scientific">Clavelina lepadiformis</name>
    <name type="common">Light-bulb sea squirt</name>
    <name type="synonym">Ascidia lepadiformis</name>
    <dbReference type="NCBI Taxonomy" id="159417"/>
    <lineage>
        <taxon>Eukaryota</taxon>
        <taxon>Metazoa</taxon>
        <taxon>Chordata</taxon>
        <taxon>Tunicata</taxon>
        <taxon>Ascidiacea</taxon>
        <taxon>Aplousobranchia</taxon>
        <taxon>Clavelinidae</taxon>
        <taxon>Clavelina</taxon>
    </lineage>
</organism>
<evidence type="ECO:0000259" key="7">
    <source>
        <dbReference type="Pfam" id="PF23469"/>
    </source>
</evidence>
<proteinExistence type="inferred from homology"/>
<gene>
    <name evidence="8" type="ORF">CVLEPA_LOCUS1405</name>
</gene>
<evidence type="ECO:0000313" key="8">
    <source>
        <dbReference type="EMBL" id="CAK8672454.1"/>
    </source>
</evidence>
<dbReference type="Gene3D" id="3.30.1370.10">
    <property type="entry name" value="K Homology domain, type 1"/>
    <property type="match status" value="2"/>
</dbReference>
<dbReference type="InterPro" id="IPR031121">
    <property type="entry name" value="RIK/BLOM7"/>
</dbReference>
<feature type="domain" description="KHDC4/BBP-like KH-domain type I" evidence="6">
    <location>
        <begin position="264"/>
        <end position="337"/>
    </location>
</feature>
<feature type="compositionally biased region" description="Low complexity" evidence="5">
    <location>
        <begin position="381"/>
        <end position="390"/>
    </location>
</feature>
<evidence type="ECO:0000259" key="6">
    <source>
        <dbReference type="Pfam" id="PF22675"/>
    </source>
</evidence>
<dbReference type="InterPro" id="IPR055256">
    <property type="entry name" value="KH_1_KHDC4/BBP-like"/>
</dbReference>
<evidence type="ECO:0000313" key="9">
    <source>
        <dbReference type="Proteomes" id="UP001642483"/>
    </source>
</evidence>
<keyword evidence="9" id="KW-1185">Reference proteome</keyword>
<dbReference type="InterPro" id="IPR047890">
    <property type="entry name" value="KHDC4_KH-I_first"/>
</dbReference>
<sequence length="538" mass="58329">MSKQNSTFTNPNNSEIFRTPLPPPSSLSAANLIKSIRASKFSDQPQPTSTSSTNGSQPSSRQSKFSDAPPAQPQSKADAVAAAAAAAARINASLRAKGKLSDQTQSKPIVNANQASASPLSLIKISETKKVFSSYIAKIDINDLPLSSRTYFTQVSVQETLNKETGAAISTKGQFLTADEKKNLDGIEKQLHLFIQSPEKEKTELALSKLKDMISKQKMPVTALPIVAPSPTLPPIPKLIPGQPALPTGNFVQEKIFVGMDYCPPDFDLKSKLIGVNYANFNFVANATGAKVILRGRGSGFLEPTSGREAFESMYVFISHPNQNGVDAAKKLVHNLISTVHSEYNGFMAQKVGSGFGPQPPNNFSGQGNFPSYPLNQQMPPNPYNNMSMPPTNPYIPSQYNAPPGANPYCPPVPAPVNPYGQISASNPYNSGSATSYNMPPPSVTAASHSNSPEVKPPAQSPTAMPPEQLKPLKRRRFKEEQPDDSNVLGYKQFSSKDNDEKNKRPRKNYDETLSNSKPPEKAEEHSSPNLPFWMSHD</sequence>
<dbReference type="EMBL" id="CAWYQH010000001">
    <property type="protein sequence ID" value="CAK8672454.1"/>
    <property type="molecule type" value="Genomic_DNA"/>
</dbReference>
<dbReference type="Proteomes" id="UP001642483">
    <property type="component" value="Unassembled WGS sequence"/>
</dbReference>
<dbReference type="Pfam" id="PF22675">
    <property type="entry name" value="KH-I_KHDC4-BBP"/>
    <property type="match status" value="1"/>
</dbReference>
<protein>
    <recommendedName>
        <fullName evidence="2">KH homology domain-containing protein 4</fullName>
    </recommendedName>
    <alternativeName>
        <fullName evidence="3">Brings lots of money 7</fullName>
    </alternativeName>
</protein>
<dbReference type="PANTHER" id="PTHR15744">
    <property type="entry name" value="BLOM7"/>
    <property type="match status" value="1"/>
</dbReference>
<comment type="similarity">
    <text evidence="1">Belongs to the KHDC4 family.</text>
</comment>
<feature type="region of interest" description="Disordered" evidence="5">
    <location>
        <begin position="1"/>
        <end position="80"/>
    </location>
</feature>
<dbReference type="InterPro" id="IPR047889">
    <property type="entry name" value="KHDC4_KH-I_second"/>
</dbReference>
<feature type="compositionally biased region" description="Polar residues" evidence="5">
    <location>
        <begin position="1"/>
        <end position="16"/>
    </location>
</feature>
<feature type="region of interest" description="Disordered" evidence="5">
    <location>
        <begin position="381"/>
        <end position="400"/>
    </location>
</feature>